<dbReference type="AlphaFoldDB" id="X1IAW8"/>
<proteinExistence type="predicted"/>
<reference evidence="1" key="1">
    <citation type="journal article" date="2014" name="Front. Microbiol.">
        <title>High frequency of phylogenetically diverse reductive dehalogenase-homologous genes in deep subseafloor sedimentary metagenomes.</title>
        <authorList>
            <person name="Kawai M."/>
            <person name="Futagami T."/>
            <person name="Toyoda A."/>
            <person name="Takaki Y."/>
            <person name="Nishi S."/>
            <person name="Hori S."/>
            <person name="Arai W."/>
            <person name="Tsubouchi T."/>
            <person name="Morono Y."/>
            <person name="Uchiyama I."/>
            <person name="Ito T."/>
            <person name="Fujiyama A."/>
            <person name="Inagaki F."/>
            <person name="Takami H."/>
        </authorList>
    </citation>
    <scope>NUCLEOTIDE SEQUENCE</scope>
    <source>
        <strain evidence="1">Expedition CK06-06</strain>
    </source>
</reference>
<sequence>FVYMGTVYPMAAIPCITLAPVAPWSWYVYIEIDSTTVYQHNLYVDDVIVTVDEP</sequence>
<comment type="caution">
    <text evidence="1">The sequence shown here is derived from an EMBL/GenBank/DDBJ whole genome shotgun (WGS) entry which is preliminary data.</text>
</comment>
<name>X1IAW8_9ZZZZ</name>
<dbReference type="EMBL" id="BARU01040616">
    <property type="protein sequence ID" value="GAH79536.1"/>
    <property type="molecule type" value="Genomic_DNA"/>
</dbReference>
<evidence type="ECO:0000313" key="1">
    <source>
        <dbReference type="EMBL" id="GAH79536.1"/>
    </source>
</evidence>
<gene>
    <name evidence="1" type="ORF">S03H2_62765</name>
</gene>
<feature type="non-terminal residue" evidence="1">
    <location>
        <position position="1"/>
    </location>
</feature>
<organism evidence="1">
    <name type="scientific">marine sediment metagenome</name>
    <dbReference type="NCBI Taxonomy" id="412755"/>
    <lineage>
        <taxon>unclassified sequences</taxon>
        <taxon>metagenomes</taxon>
        <taxon>ecological metagenomes</taxon>
    </lineage>
</organism>
<accession>X1IAW8</accession>
<protein>
    <submittedName>
        <fullName evidence="1">Uncharacterized protein</fullName>
    </submittedName>
</protein>